<dbReference type="STRING" id="1123024.GCA_000423625_03606"/>
<sequence length="252" mass="27795">MTAAATDRIRIALPENSMRYEQDLEWCLVDGKDGWREIRFHDYAELYTVTGLYERVFYEILQCSSPSTVRELLVGAMNRAGADISQLRVLDFGGGNGIMAEELVKAGVSSVVGVDILSEARDAALRDRPDVYQDYHVVDMAALTESEHAALARHRFTGMTSVAALGFGDAPPDAFRESFNLVEDGGWIAFTIKDSFLSDRDPSGFSGLIKSAISDGRLEVHASETYQHRIATTGEPLHYKAIIGTKKSDLPR</sequence>
<gene>
    <name evidence="1" type="ORF">PA7_25840</name>
</gene>
<name>A0A511D228_9PSEU</name>
<organism evidence="1 2">
    <name type="scientific">Pseudonocardia asaccharolytica DSM 44247 = NBRC 16224</name>
    <dbReference type="NCBI Taxonomy" id="1123024"/>
    <lineage>
        <taxon>Bacteria</taxon>
        <taxon>Bacillati</taxon>
        <taxon>Actinomycetota</taxon>
        <taxon>Actinomycetes</taxon>
        <taxon>Pseudonocardiales</taxon>
        <taxon>Pseudonocardiaceae</taxon>
        <taxon>Pseudonocardia</taxon>
    </lineage>
</organism>
<dbReference type="EMBL" id="BJVI01000025">
    <property type="protein sequence ID" value="GEL18747.1"/>
    <property type="molecule type" value="Genomic_DNA"/>
</dbReference>
<reference evidence="1 2" key="1">
    <citation type="submission" date="2019-07" db="EMBL/GenBank/DDBJ databases">
        <title>Whole genome shotgun sequence of Pseudonocardia asaccharolytica NBRC 16224.</title>
        <authorList>
            <person name="Hosoyama A."/>
            <person name="Uohara A."/>
            <person name="Ohji S."/>
            <person name="Ichikawa N."/>
        </authorList>
    </citation>
    <scope>NUCLEOTIDE SEQUENCE [LARGE SCALE GENOMIC DNA]</scope>
    <source>
        <strain evidence="1 2">NBRC 16224</strain>
    </source>
</reference>
<dbReference type="SUPFAM" id="SSF53335">
    <property type="entry name" value="S-adenosyl-L-methionine-dependent methyltransferases"/>
    <property type="match status" value="1"/>
</dbReference>
<dbReference type="CDD" id="cd02440">
    <property type="entry name" value="AdoMet_MTases"/>
    <property type="match status" value="1"/>
</dbReference>
<dbReference type="Proteomes" id="UP000321328">
    <property type="component" value="Unassembled WGS sequence"/>
</dbReference>
<comment type="caution">
    <text evidence="1">The sequence shown here is derived from an EMBL/GenBank/DDBJ whole genome shotgun (WGS) entry which is preliminary data.</text>
</comment>
<dbReference type="RefSeq" id="WP_028931048.1">
    <property type="nucleotide sequence ID" value="NZ_AUII01000020.1"/>
</dbReference>
<keyword evidence="2" id="KW-1185">Reference proteome</keyword>
<accession>A0A511D228</accession>
<dbReference type="Pfam" id="PF13489">
    <property type="entry name" value="Methyltransf_23"/>
    <property type="match status" value="1"/>
</dbReference>
<dbReference type="InterPro" id="IPR029063">
    <property type="entry name" value="SAM-dependent_MTases_sf"/>
</dbReference>
<proteinExistence type="predicted"/>
<dbReference type="AlphaFoldDB" id="A0A511D228"/>
<evidence type="ECO:0008006" key="3">
    <source>
        <dbReference type="Google" id="ProtNLM"/>
    </source>
</evidence>
<evidence type="ECO:0000313" key="2">
    <source>
        <dbReference type="Proteomes" id="UP000321328"/>
    </source>
</evidence>
<dbReference type="Gene3D" id="3.40.50.150">
    <property type="entry name" value="Vaccinia Virus protein VP39"/>
    <property type="match status" value="1"/>
</dbReference>
<protein>
    <recommendedName>
        <fullName evidence="3">Methyltransferase</fullName>
    </recommendedName>
</protein>
<evidence type="ECO:0000313" key="1">
    <source>
        <dbReference type="EMBL" id="GEL18747.1"/>
    </source>
</evidence>